<feature type="signal peptide" evidence="3">
    <location>
        <begin position="1"/>
        <end position="24"/>
    </location>
</feature>
<feature type="domain" description="Sulfatase N-terminal" evidence="4">
    <location>
        <begin position="32"/>
        <end position="318"/>
    </location>
</feature>
<sequence length="640" mass="72787">MLKMKLVENICLTGALLLPGIAVAQQSMTETPNILWVTIEDTSPQFIGCYGNADAKTPAIDQLAKDGVRFTNAFSTGTVCSPSRSCIITGVKTYKTGTGNHRSEYPLPNSIKGFPYYLKQAGYYTSNNRKTDYNIANAGEFTKEAWDESSENAGWWNREPGQPFFAVFNFVDSHQSRTMTFPFSWYQEKVLDQLDEEDQIGDREFEMPPFYRDSPAMRKQVARVYNSLKLTDNKIDQLLDRLEQDHLRDSTIIFFYADHGEGIPRGKTNGINLGYRVPFIIWFPEMYKHLSPWGTGGVVSSELVDFEDLAPTLISLAGGEIPDHLDGRILMGERRSKPADHLVLSADRSDNGIDLVRTVTDGKYVYSRNFMPFMPELRYIRYMEIGEIKQQMRKDLAEDKLNVLQKSLFLERPAEYLYNVENDPWETKNLVNDPNSKEILEKMRAQLQKEILGARDVLLLPEYELALVSKTTSPYEFRLDDQNYPIFNVYEAASLSGFRGPKITEKQVGLLSEQNKLVRYWGIVGLCSQHANDLSPFKTSIEKAMDDPYPPVSVTASAIAFEEFGNKDAEEKLKRFCADENLDISLMAINYLLYATNKDPFVETIRAVHEMSGRTYNVKAACMDFLGSMGLVPNNMKYSE</sequence>
<evidence type="ECO:0000256" key="1">
    <source>
        <dbReference type="ARBA" id="ARBA00008779"/>
    </source>
</evidence>
<dbReference type="Proteomes" id="UP000198964">
    <property type="component" value="Unassembled WGS sequence"/>
</dbReference>
<evidence type="ECO:0000259" key="4">
    <source>
        <dbReference type="Pfam" id="PF00884"/>
    </source>
</evidence>
<reference evidence="5 6" key="1">
    <citation type="submission" date="2016-10" db="EMBL/GenBank/DDBJ databases">
        <authorList>
            <person name="de Groot N.N."/>
        </authorList>
    </citation>
    <scope>NUCLEOTIDE SEQUENCE [LARGE SCALE GENOMIC DNA]</scope>
    <source>
        <strain evidence="5 6">CGMCC 1.9156</strain>
    </source>
</reference>
<organism evidence="5 6">
    <name type="scientific">Sunxiuqinia elliptica</name>
    <dbReference type="NCBI Taxonomy" id="655355"/>
    <lineage>
        <taxon>Bacteria</taxon>
        <taxon>Pseudomonadati</taxon>
        <taxon>Bacteroidota</taxon>
        <taxon>Bacteroidia</taxon>
        <taxon>Marinilabiliales</taxon>
        <taxon>Prolixibacteraceae</taxon>
        <taxon>Sunxiuqinia</taxon>
    </lineage>
</organism>
<dbReference type="InterPro" id="IPR050738">
    <property type="entry name" value="Sulfatase"/>
</dbReference>
<dbReference type="AlphaFoldDB" id="A0A1I2CGS7"/>
<accession>A0A1I2CGS7</accession>
<dbReference type="PANTHER" id="PTHR42693">
    <property type="entry name" value="ARYLSULFATASE FAMILY MEMBER"/>
    <property type="match status" value="1"/>
</dbReference>
<feature type="chain" id="PRO_5011606454" evidence="3">
    <location>
        <begin position="25"/>
        <end position="640"/>
    </location>
</feature>
<evidence type="ECO:0000256" key="2">
    <source>
        <dbReference type="ARBA" id="ARBA00022801"/>
    </source>
</evidence>
<dbReference type="Gene3D" id="3.40.720.10">
    <property type="entry name" value="Alkaline Phosphatase, subunit A"/>
    <property type="match status" value="1"/>
</dbReference>
<evidence type="ECO:0000313" key="6">
    <source>
        <dbReference type="Proteomes" id="UP000198964"/>
    </source>
</evidence>
<dbReference type="PANTHER" id="PTHR42693:SF53">
    <property type="entry name" value="ENDO-4-O-SULFATASE"/>
    <property type="match status" value="1"/>
</dbReference>
<dbReference type="STRING" id="655355.SAMN05216283_101731"/>
<name>A0A1I2CGS7_9BACT</name>
<keyword evidence="6" id="KW-1185">Reference proteome</keyword>
<dbReference type="Pfam" id="PF00884">
    <property type="entry name" value="Sulfatase"/>
    <property type="match status" value="1"/>
</dbReference>
<dbReference type="EMBL" id="FONW01000001">
    <property type="protein sequence ID" value="SFE67579.1"/>
    <property type="molecule type" value="Genomic_DNA"/>
</dbReference>
<protein>
    <submittedName>
        <fullName evidence="5">Arylsulfatase A</fullName>
    </submittedName>
</protein>
<evidence type="ECO:0000313" key="5">
    <source>
        <dbReference type="EMBL" id="SFE67579.1"/>
    </source>
</evidence>
<keyword evidence="2" id="KW-0378">Hydrolase</keyword>
<comment type="similarity">
    <text evidence="1">Belongs to the sulfatase family.</text>
</comment>
<keyword evidence="3" id="KW-0732">Signal</keyword>
<gene>
    <name evidence="5" type="ORF">SAMN05216283_101731</name>
</gene>
<dbReference type="InterPro" id="IPR000917">
    <property type="entry name" value="Sulfatase_N"/>
</dbReference>
<proteinExistence type="inferred from homology"/>
<dbReference type="SUPFAM" id="SSF53649">
    <property type="entry name" value="Alkaline phosphatase-like"/>
    <property type="match status" value="1"/>
</dbReference>
<dbReference type="CDD" id="cd16027">
    <property type="entry name" value="SGSH"/>
    <property type="match status" value="1"/>
</dbReference>
<dbReference type="GO" id="GO:0004065">
    <property type="term" value="F:arylsulfatase activity"/>
    <property type="evidence" value="ECO:0007669"/>
    <property type="project" value="TreeGrafter"/>
</dbReference>
<dbReference type="InterPro" id="IPR017850">
    <property type="entry name" value="Alkaline_phosphatase_core_sf"/>
</dbReference>
<evidence type="ECO:0000256" key="3">
    <source>
        <dbReference type="SAM" id="SignalP"/>
    </source>
</evidence>